<dbReference type="AlphaFoldDB" id="A0A9P4QXU4"/>
<sequence length="168" mass="18556">MTRVQTDFLRRCKASRGSFVEGTFGVETPAVKCADVKSNIGSIAEHLAVHLGWLAGRENNYVLAIWQSRQNLKRMGVAVDHTLPFVFGLHWAPNLNANPAAKVLAPPHNARRDHRDGCYRFLVVVLCAAVATDFIEEVRHGACHRLVSASLARGMTTFVTRARGSLHE</sequence>
<dbReference type="EMBL" id="ML996160">
    <property type="protein sequence ID" value="KAF2733495.1"/>
    <property type="molecule type" value="Genomic_DNA"/>
</dbReference>
<evidence type="ECO:0000313" key="1">
    <source>
        <dbReference type="EMBL" id="KAF2733495.1"/>
    </source>
</evidence>
<dbReference type="Proteomes" id="UP000799444">
    <property type="component" value="Unassembled WGS sequence"/>
</dbReference>
<keyword evidence="2" id="KW-1185">Reference proteome</keyword>
<organism evidence="1 2">
    <name type="scientific">Polyplosphaeria fusca</name>
    <dbReference type="NCBI Taxonomy" id="682080"/>
    <lineage>
        <taxon>Eukaryota</taxon>
        <taxon>Fungi</taxon>
        <taxon>Dikarya</taxon>
        <taxon>Ascomycota</taxon>
        <taxon>Pezizomycotina</taxon>
        <taxon>Dothideomycetes</taxon>
        <taxon>Pleosporomycetidae</taxon>
        <taxon>Pleosporales</taxon>
        <taxon>Tetraplosphaeriaceae</taxon>
        <taxon>Polyplosphaeria</taxon>
    </lineage>
</organism>
<proteinExistence type="predicted"/>
<name>A0A9P4QXU4_9PLEO</name>
<accession>A0A9P4QXU4</accession>
<reference evidence="1" key="1">
    <citation type="journal article" date="2020" name="Stud. Mycol.">
        <title>101 Dothideomycetes genomes: a test case for predicting lifestyles and emergence of pathogens.</title>
        <authorList>
            <person name="Haridas S."/>
            <person name="Albert R."/>
            <person name="Binder M."/>
            <person name="Bloem J."/>
            <person name="Labutti K."/>
            <person name="Salamov A."/>
            <person name="Andreopoulos B."/>
            <person name="Baker S."/>
            <person name="Barry K."/>
            <person name="Bills G."/>
            <person name="Bluhm B."/>
            <person name="Cannon C."/>
            <person name="Castanera R."/>
            <person name="Culley D."/>
            <person name="Daum C."/>
            <person name="Ezra D."/>
            <person name="Gonzalez J."/>
            <person name="Henrissat B."/>
            <person name="Kuo A."/>
            <person name="Liang C."/>
            <person name="Lipzen A."/>
            <person name="Lutzoni F."/>
            <person name="Magnuson J."/>
            <person name="Mondo S."/>
            <person name="Nolan M."/>
            <person name="Ohm R."/>
            <person name="Pangilinan J."/>
            <person name="Park H.-J."/>
            <person name="Ramirez L."/>
            <person name="Alfaro M."/>
            <person name="Sun H."/>
            <person name="Tritt A."/>
            <person name="Yoshinaga Y."/>
            <person name="Zwiers L.-H."/>
            <person name="Turgeon B."/>
            <person name="Goodwin S."/>
            <person name="Spatafora J."/>
            <person name="Crous P."/>
            <person name="Grigoriev I."/>
        </authorList>
    </citation>
    <scope>NUCLEOTIDE SEQUENCE</scope>
    <source>
        <strain evidence="1">CBS 125425</strain>
    </source>
</reference>
<evidence type="ECO:0000313" key="2">
    <source>
        <dbReference type="Proteomes" id="UP000799444"/>
    </source>
</evidence>
<protein>
    <submittedName>
        <fullName evidence="1">Uncharacterized protein</fullName>
    </submittedName>
</protein>
<gene>
    <name evidence="1" type="ORF">EJ04DRAFT_524432</name>
</gene>
<comment type="caution">
    <text evidence="1">The sequence shown here is derived from an EMBL/GenBank/DDBJ whole genome shotgun (WGS) entry which is preliminary data.</text>
</comment>